<evidence type="ECO:0000313" key="12">
    <source>
        <dbReference type="EMBL" id="MFC5524383.1"/>
    </source>
</evidence>
<dbReference type="InterPro" id="IPR037066">
    <property type="entry name" value="Plug_dom_sf"/>
</dbReference>
<keyword evidence="5 9" id="KW-0798">TonB box</keyword>
<keyword evidence="2 8" id="KW-0813">Transport</keyword>
<keyword evidence="12" id="KW-0675">Receptor</keyword>
<dbReference type="Proteomes" id="UP001596114">
    <property type="component" value="Unassembled WGS sequence"/>
</dbReference>
<keyword evidence="4 8" id="KW-0812">Transmembrane</keyword>
<keyword evidence="7 8" id="KW-0998">Cell outer membrane</keyword>
<keyword evidence="6 8" id="KW-0472">Membrane</keyword>
<dbReference type="Pfam" id="PF00593">
    <property type="entry name" value="TonB_dep_Rec_b-barrel"/>
    <property type="match status" value="1"/>
</dbReference>
<dbReference type="EMBL" id="JBHSNF010000001">
    <property type="protein sequence ID" value="MFC5524383.1"/>
    <property type="molecule type" value="Genomic_DNA"/>
</dbReference>
<reference evidence="13" key="1">
    <citation type="journal article" date="2019" name="Int. J. Syst. Evol. Microbiol.">
        <title>The Global Catalogue of Microorganisms (GCM) 10K type strain sequencing project: providing services to taxonomists for standard genome sequencing and annotation.</title>
        <authorList>
            <consortium name="The Broad Institute Genomics Platform"/>
            <consortium name="The Broad Institute Genome Sequencing Center for Infectious Disease"/>
            <person name="Wu L."/>
            <person name="Ma J."/>
        </authorList>
    </citation>
    <scope>NUCLEOTIDE SEQUENCE [LARGE SCALE GENOMIC DNA]</scope>
    <source>
        <strain evidence="13">CGMCC 1.16619</strain>
    </source>
</reference>
<comment type="similarity">
    <text evidence="8 9">Belongs to the TonB-dependent receptor family.</text>
</comment>
<dbReference type="PANTHER" id="PTHR47234:SF1">
    <property type="entry name" value="TONB-DEPENDENT RECEPTOR"/>
    <property type="match status" value="1"/>
</dbReference>
<dbReference type="PROSITE" id="PS52016">
    <property type="entry name" value="TONB_DEPENDENT_REC_3"/>
    <property type="match status" value="1"/>
</dbReference>
<evidence type="ECO:0000259" key="10">
    <source>
        <dbReference type="Pfam" id="PF00593"/>
    </source>
</evidence>
<keyword evidence="13" id="KW-1185">Reference proteome</keyword>
<evidence type="ECO:0000256" key="7">
    <source>
        <dbReference type="ARBA" id="ARBA00023237"/>
    </source>
</evidence>
<dbReference type="RefSeq" id="WP_377316530.1">
    <property type="nucleotide sequence ID" value="NZ_JBHSNF010000001.1"/>
</dbReference>
<evidence type="ECO:0000256" key="4">
    <source>
        <dbReference type="ARBA" id="ARBA00022692"/>
    </source>
</evidence>
<feature type="domain" description="TonB-dependent receptor-like beta-barrel" evidence="10">
    <location>
        <begin position="463"/>
        <end position="965"/>
    </location>
</feature>
<proteinExistence type="inferred from homology"/>
<evidence type="ECO:0000259" key="11">
    <source>
        <dbReference type="Pfam" id="PF07715"/>
    </source>
</evidence>
<dbReference type="Gene3D" id="2.170.130.10">
    <property type="entry name" value="TonB-dependent receptor, plug domain"/>
    <property type="match status" value="1"/>
</dbReference>
<feature type="domain" description="TonB-dependent receptor plug" evidence="11">
    <location>
        <begin position="103"/>
        <end position="220"/>
    </location>
</feature>
<evidence type="ECO:0000256" key="9">
    <source>
        <dbReference type="RuleBase" id="RU003357"/>
    </source>
</evidence>
<evidence type="ECO:0000256" key="3">
    <source>
        <dbReference type="ARBA" id="ARBA00022452"/>
    </source>
</evidence>
<evidence type="ECO:0000256" key="6">
    <source>
        <dbReference type="ARBA" id="ARBA00023136"/>
    </source>
</evidence>
<dbReference type="InterPro" id="IPR012910">
    <property type="entry name" value="Plug_dom"/>
</dbReference>
<dbReference type="InterPro" id="IPR036942">
    <property type="entry name" value="Beta-barrel_TonB_sf"/>
</dbReference>
<evidence type="ECO:0000256" key="8">
    <source>
        <dbReference type="PROSITE-ProRule" id="PRU01360"/>
    </source>
</evidence>
<dbReference type="InterPro" id="IPR000531">
    <property type="entry name" value="Beta-barrel_TonB"/>
</dbReference>
<name>A0ABW0QHW5_9GAMM</name>
<organism evidence="12 13">
    <name type="scientific">Rhodanobacter ginsengisoli</name>
    <dbReference type="NCBI Taxonomy" id="418646"/>
    <lineage>
        <taxon>Bacteria</taxon>
        <taxon>Pseudomonadati</taxon>
        <taxon>Pseudomonadota</taxon>
        <taxon>Gammaproteobacteria</taxon>
        <taxon>Lysobacterales</taxon>
        <taxon>Rhodanobacteraceae</taxon>
        <taxon>Rhodanobacter</taxon>
    </lineage>
</organism>
<evidence type="ECO:0000313" key="13">
    <source>
        <dbReference type="Proteomes" id="UP001596114"/>
    </source>
</evidence>
<comment type="caution">
    <text evidence="12">The sequence shown here is derived from an EMBL/GenBank/DDBJ whole genome shotgun (WGS) entry which is preliminary data.</text>
</comment>
<dbReference type="InterPro" id="IPR039426">
    <property type="entry name" value="TonB-dep_rcpt-like"/>
</dbReference>
<evidence type="ECO:0000256" key="1">
    <source>
        <dbReference type="ARBA" id="ARBA00004571"/>
    </source>
</evidence>
<evidence type="ECO:0000256" key="2">
    <source>
        <dbReference type="ARBA" id="ARBA00022448"/>
    </source>
</evidence>
<accession>A0ABW0QHW5</accession>
<gene>
    <name evidence="12" type="ORF">ACFPPA_01375</name>
</gene>
<protein>
    <submittedName>
        <fullName evidence="12">TonB-dependent receptor domain-containing protein</fullName>
    </submittedName>
</protein>
<dbReference type="SUPFAM" id="SSF56935">
    <property type="entry name" value="Porins"/>
    <property type="match status" value="1"/>
</dbReference>
<evidence type="ECO:0000256" key="5">
    <source>
        <dbReference type="ARBA" id="ARBA00023077"/>
    </source>
</evidence>
<comment type="subcellular location">
    <subcellularLocation>
        <location evidence="1 8">Cell outer membrane</location>
        <topology evidence="1 8">Multi-pass membrane protein</topology>
    </subcellularLocation>
</comment>
<dbReference type="Pfam" id="PF07715">
    <property type="entry name" value="Plug"/>
    <property type="match status" value="1"/>
</dbReference>
<dbReference type="PANTHER" id="PTHR47234">
    <property type="match status" value="1"/>
</dbReference>
<keyword evidence="3 8" id="KW-1134">Transmembrane beta strand</keyword>
<dbReference type="Gene3D" id="2.40.170.20">
    <property type="entry name" value="TonB-dependent receptor, beta-barrel domain"/>
    <property type="match status" value="1"/>
</dbReference>
<sequence>MASGWGCWPLHFQHAVSDPLPAHSPGAGSTAAKTLRGVPEIMIKSKIAVAIVAALALGYTSAYAQSAPSDASQQNSTQTPDTAKAKRLQAVTVTGSLIPQTEIETATPILTITAADMKARGFNTIAQALQQSSFATGTVQGMQDTNSFTTGAETLSMFGLPVGFVKYLVDGRPMGNFPGLYNGSDTFNSLSGIPMDMVDHIDILPGGQSSLYGSDAIAGVVNIVLKKHVDAPTLDARYGWYSEGGGASRRISFADSFSAGKWNSLLGIQFDSTQPIWTQDRSLTRGLNLNGTGPNVANRDYLVYSPYNNDGAPTGYYFADPNNCSKVAGNWGGTTAKYNRPGRGDYCGSFNSVGPGTLTLDSKAASLYSHNTFDVSDNLQLYGDLLYNYSEKKFANGSNTMFWNTSGVVAKSTSGYIWDPSLNGGSLVQLQHPFAPEEVGGYQHIMNKEYENSYLLTLGGKGTFGESNWDYDLGFTHSDDQLRDLSFQRLAAPMEAYYASHLLGAQQGTYSGYPVFTPDYANFYNPVSVADFKSFTGYSNSHAKTWDNLLRGQLTNASLFTLPGGDAGIAMVVEGGNEGWDSTPDPRLLQTVVVNGQTTPYYWGTSATPGAGHRSRAAATVELRMPLLQQLTADVSGRYDNYKVSGQDVHAGTYNIGLEYRPFETLLLRGRYGTAFKVPTLSDEFQRASNYYNSVNDYLNCGRLGFSGSNFQNCPQLYQTAQFTGTTVGNPALQPIKAKVWSYGVVWAPIEKMSVSVDYLHWDINNEVAQLSTDTLSNTEYLCDIGTIAPSSPTCTTAFNLITRGPGRTVNGVTLLGPISAITTPKLNVANEQVNAITANFGYERDMGGFGHLGLNVSYSDMLKHTSQAYALDPTVDLLRHPYYSTDFKSKANAALTWSRDKWTATLLANRFGRSPNYQASQSDSYEHTPGNELAGKLPSWTLYNASVTYNPIENLGLSLQVTNVFNKMPPKDNSYPSYYSPYNSDNYNPYGRGMFLEANYKFGAGGG</sequence>